<accession>A0A1M5U374</accession>
<reference evidence="1 2" key="1">
    <citation type="submission" date="2016-11" db="EMBL/GenBank/DDBJ databases">
        <authorList>
            <person name="Jaros S."/>
            <person name="Januszkiewicz K."/>
            <person name="Wedrychowicz H."/>
        </authorList>
    </citation>
    <scope>NUCLEOTIDE SEQUENCE [LARGE SCALE GENOMIC DNA]</scope>
    <source>
        <strain evidence="1 2">DSM 13106</strain>
    </source>
</reference>
<dbReference type="EMBL" id="FQXR01000003">
    <property type="protein sequence ID" value="SHH57310.1"/>
    <property type="molecule type" value="Genomic_DNA"/>
</dbReference>
<gene>
    <name evidence="1" type="ORF">SAMN02745180_00509</name>
</gene>
<dbReference type="STRING" id="1123281.SAMN02745180_00509"/>
<name>A0A1M5U374_9FIRM</name>
<organism evidence="1 2">
    <name type="scientific">Sporanaerobacter acetigenes DSM 13106</name>
    <dbReference type="NCBI Taxonomy" id="1123281"/>
    <lineage>
        <taxon>Bacteria</taxon>
        <taxon>Bacillati</taxon>
        <taxon>Bacillota</taxon>
        <taxon>Tissierellia</taxon>
        <taxon>Tissierellales</taxon>
        <taxon>Sporanaerobacteraceae</taxon>
        <taxon>Sporanaerobacter</taxon>
    </lineage>
</organism>
<proteinExistence type="predicted"/>
<sequence>MKGVSKMGETAFDLRYNIAALCIAILREDVATPEQAFAVISESAYKLTDEDVKDMIKMKEQGMYRRKIGEIYGISPYSVDWRIERYKKRISQTAI</sequence>
<evidence type="ECO:0000313" key="2">
    <source>
        <dbReference type="Proteomes" id="UP000184389"/>
    </source>
</evidence>
<evidence type="ECO:0000313" key="1">
    <source>
        <dbReference type="EMBL" id="SHH57310.1"/>
    </source>
</evidence>
<keyword evidence="2" id="KW-1185">Reference proteome</keyword>
<protein>
    <submittedName>
        <fullName evidence="1">Uncharacterized protein</fullName>
    </submittedName>
</protein>
<dbReference type="AlphaFoldDB" id="A0A1M5U374"/>
<dbReference type="Proteomes" id="UP000184389">
    <property type="component" value="Unassembled WGS sequence"/>
</dbReference>